<dbReference type="GO" id="GO:0000472">
    <property type="term" value="P:endonucleolytic cleavage to generate mature 5'-end of SSU-rRNA from (SSU-rRNA, 5.8S rRNA, LSU-rRNA)"/>
    <property type="evidence" value="ECO:0007669"/>
    <property type="project" value="TreeGrafter"/>
</dbReference>
<feature type="region of interest" description="Disordered" evidence="5">
    <location>
        <begin position="677"/>
        <end position="732"/>
    </location>
</feature>
<organism evidence="6 7">
    <name type="scientific">Rhizopogon vesiculosus</name>
    <dbReference type="NCBI Taxonomy" id="180088"/>
    <lineage>
        <taxon>Eukaryota</taxon>
        <taxon>Fungi</taxon>
        <taxon>Dikarya</taxon>
        <taxon>Basidiomycota</taxon>
        <taxon>Agaricomycotina</taxon>
        <taxon>Agaricomycetes</taxon>
        <taxon>Agaricomycetidae</taxon>
        <taxon>Boletales</taxon>
        <taxon>Suillineae</taxon>
        <taxon>Rhizopogonaceae</taxon>
        <taxon>Rhizopogon</taxon>
    </lineage>
</organism>
<dbReference type="GO" id="GO:0005730">
    <property type="term" value="C:nucleolus"/>
    <property type="evidence" value="ECO:0007669"/>
    <property type="project" value="TreeGrafter"/>
</dbReference>
<dbReference type="EMBL" id="LVVM01006558">
    <property type="protein sequence ID" value="OJA07756.1"/>
    <property type="molecule type" value="Genomic_DNA"/>
</dbReference>
<dbReference type="OrthoDB" id="392571at2759"/>
<dbReference type="InterPro" id="IPR040000">
    <property type="entry name" value="NOP9"/>
</dbReference>
<dbReference type="STRING" id="180088.A0A1J8Q7Q4"/>
<dbReference type="InterPro" id="IPR016024">
    <property type="entry name" value="ARM-type_fold"/>
</dbReference>
<dbReference type="Pfam" id="PF22493">
    <property type="entry name" value="PUF_NOP9"/>
    <property type="match status" value="1"/>
</dbReference>
<dbReference type="InterPro" id="IPR011989">
    <property type="entry name" value="ARM-like"/>
</dbReference>
<comment type="caution">
    <text evidence="6">The sequence shown here is derived from an EMBL/GenBank/DDBJ whole genome shotgun (WGS) entry which is preliminary data.</text>
</comment>
<accession>A0A1J8Q7Q4</accession>
<dbReference type="Proteomes" id="UP000183567">
    <property type="component" value="Unassembled WGS sequence"/>
</dbReference>
<name>A0A1J8Q7Q4_9AGAM</name>
<proteinExistence type="predicted"/>
<dbReference type="InterPro" id="IPR001313">
    <property type="entry name" value="Pumilio_RNA-bd_rpt"/>
</dbReference>
<evidence type="ECO:0000313" key="6">
    <source>
        <dbReference type="EMBL" id="OJA07756.1"/>
    </source>
</evidence>
<dbReference type="GO" id="GO:0003723">
    <property type="term" value="F:RNA binding"/>
    <property type="evidence" value="ECO:0007669"/>
    <property type="project" value="InterPro"/>
</dbReference>
<dbReference type="GO" id="GO:0000447">
    <property type="term" value="P:endonucleolytic cleavage in ITS1 to separate SSU-rRNA from 5.8S rRNA and LSU-rRNA from tricistronic rRNA transcript (SSU-rRNA, 5.8S rRNA, LSU-rRNA)"/>
    <property type="evidence" value="ECO:0007669"/>
    <property type="project" value="TreeGrafter"/>
</dbReference>
<protein>
    <recommendedName>
        <fullName evidence="1">Nucleolar protein 9</fullName>
    </recommendedName>
    <alternativeName>
        <fullName evidence="3 4">Pumilio domain-containing protein NOP9</fullName>
    </alternativeName>
</protein>
<feature type="region of interest" description="Disordered" evidence="5">
    <location>
        <begin position="1"/>
        <end position="58"/>
    </location>
</feature>
<feature type="compositionally biased region" description="Basic residues" evidence="5">
    <location>
        <begin position="1"/>
        <end position="14"/>
    </location>
</feature>
<dbReference type="SMART" id="SM00025">
    <property type="entry name" value="Pumilio"/>
    <property type="match status" value="6"/>
</dbReference>
<dbReference type="SUPFAM" id="SSF48371">
    <property type="entry name" value="ARM repeat"/>
    <property type="match status" value="2"/>
</dbReference>
<evidence type="ECO:0000313" key="7">
    <source>
        <dbReference type="Proteomes" id="UP000183567"/>
    </source>
</evidence>
<dbReference type="GO" id="GO:0000056">
    <property type="term" value="P:ribosomal small subunit export from nucleus"/>
    <property type="evidence" value="ECO:0007669"/>
    <property type="project" value="TreeGrafter"/>
</dbReference>
<dbReference type="Gene3D" id="1.25.10.10">
    <property type="entry name" value="Leucine-rich Repeat Variant"/>
    <property type="match status" value="2"/>
</dbReference>
<evidence type="ECO:0000256" key="1">
    <source>
        <dbReference type="ARBA" id="ARBA00016427"/>
    </source>
</evidence>
<evidence type="ECO:0000256" key="3">
    <source>
        <dbReference type="ARBA" id="ARBA00030932"/>
    </source>
</evidence>
<dbReference type="GO" id="GO:0030686">
    <property type="term" value="C:90S preribosome"/>
    <property type="evidence" value="ECO:0007669"/>
    <property type="project" value="TreeGrafter"/>
</dbReference>
<reference evidence="6 7" key="1">
    <citation type="submission" date="2016-03" db="EMBL/GenBank/DDBJ databases">
        <title>Comparative genomics of the ectomycorrhizal sister species Rhizopogon vinicolor and Rhizopogon vesiculosus (Basidiomycota: Boletales) reveals a divergence of the mating type B locus.</title>
        <authorList>
            <person name="Mujic A.B."/>
            <person name="Kuo A."/>
            <person name="Tritt A."/>
            <person name="Lipzen A."/>
            <person name="Chen C."/>
            <person name="Johnson J."/>
            <person name="Sharma A."/>
            <person name="Barry K."/>
            <person name="Grigoriev I.V."/>
            <person name="Spatafora J.W."/>
        </authorList>
    </citation>
    <scope>NUCLEOTIDE SEQUENCE [LARGE SCALE GENOMIC DNA]</scope>
    <source>
        <strain evidence="6 7">AM-OR11-056</strain>
    </source>
</reference>
<sequence length="786" mass="87733">MPKENRKRGKKHKKTQDPSQPSGDPIHENQNSEHHDRPSWIVSAQEPEDAHPEAPFGYVDPDVKAYFRTVDDQIRTWQQQKPYEEEDHTADLDPNEARRIFLVAALSEMSGKEKQLATDPDCSVVLERMAYSMDDFVRRVLLDSLSGSYEALIKHRFASHVCQTLFTVSVDTISRETKGIYPSVADSDDKGELRTLTCLILDICEELAPVFTSLLMDPFASHVLRALLLLLSPSSSTMSHKALSNMRSKKSSAWKARQGTMKSVFANNDVQHHVNSTRSVPKEFHDAAVKFVSILKSELDDNEVRALAGNKVASPLLQLILEVEADLGASSLSGSLMDRVLVGIITLCHENPDEQPEASDYLVTLLRDPTASHLLETMVSRCPDPAFTILWSTYFRGKLARLATHPVANFVVAKAAERLNPAQLKAALEELESAWNKVIGSARTGVLRAMIDRACVIRVHEKDICQAVCNAFELFEPKDRSRLVPCVLVLKPLRVTGFLLHNDIKLMDISKECTEAAFTKRTSEDTQQHSKGDNMDNSKVQGALILQSLLRLNEPHCMVVTESITSLTTEDLISLSQSPISSRVIDVLFESETVPFKVKRTLIMSLIGHYHTLVDDRIGSRVGDRCWAFADPYLREKIARSLLTHEQFLAASYFGKFFARNINLYLLQRRPDEWRELQSQRKSGSGSITAIHPAASMTPQKPNSEDAEVSPSSKKSKKRRSRPEDEIDAVFNSSLGAKVKRTAVNVTSSSDKSIVEKSVDQGLQDVLGAIRAAPSDDSGRGKRQKR</sequence>
<dbReference type="PANTHER" id="PTHR13102">
    <property type="entry name" value="NUCLEOLAR PROTEIN 9"/>
    <property type="match status" value="1"/>
</dbReference>
<evidence type="ECO:0000256" key="4">
    <source>
        <dbReference type="ARBA" id="ARBA00031929"/>
    </source>
</evidence>
<dbReference type="AlphaFoldDB" id="A0A1J8Q7Q4"/>
<dbReference type="GO" id="GO:0030688">
    <property type="term" value="C:preribosome, small subunit precursor"/>
    <property type="evidence" value="ECO:0007669"/>
    <property type="project" value="TreeGrafter"/>
</dbReference>
<evidence type="ECO:0000256" key="2">
    <source>
        <dbReference type="ARBA" id="ARBA00022737"/>
    </source>
</evidence>
<evidence type="ECO:0000256" key="5">
    <source>
        <dbReference type="SAM" id="MobiDB-lite"/>
    </source>
</evidence>
<dbReference type="GO" id="GO:0000480">
    <property type="term" value="P:endonucleolytic cleavage in 5'-ETS of tricistronic rRNA transcript (SSU-rRNA, 5.8S rRNA, LSU-rRNA)"/>
    <property type="evidence" value="ECO:0007669"/>
    <property type="project" value="TreeGrafter"/>
</dbReference>
<keyword evidence="2" id="KW-0677">Repeat</keyword>
<gene>
    <name evidence="6" type="ORF">AZE42_02990</name>
</gene>
<keyword evidence="7" id="KW-1185">Reference proteome</keyword>
<feature type="compositionally biased region" description="Basic and acidic residues" evidence="5">
    <location>
        <begin position="25"/>
        <end position="38"/>
    </location>
</feature>
<dbReference type="PANTHER" id="PTHR13102:SF0">
    <property type="entry name" value="NUCLEOLAR PROTEIN 9"/>
    <property type="match status" value="1"/>
</dbReference>